<gene>
    <name evidence="2" type="ORF">D9O40_03875</name>
</gene>
<protein>
    <submittedName>
        <fullName evidence="2">SdpI family protein</fullName>
    </submittedName>
</protein>
<keyword evidence="1" id="KW-0472">Membrane</keyword>
<dbReference type="EMBL" id="RFAQ01000007">
    <property type="protein sequence ID" value="RMD03124.1"/>
    <property type="molecule type" value="Genomic_DNA"/>
</dbReference>
<dbReference type="RefSeq" id="WP_023161903.1">
    <property type="nucleotide sequence ID" value="NZ_CP110420.1"/>
</dbReference>
<keyword evidence="1" id="KW-0812">Transmembrane</keyword>
<name>A0A3M0SXD6_9CLOT</name>
<keyword evidence="1" id="KW-1133">Transmembrane helix</keyword>
<evidence type="ECO:0000313" key="3">
    <source>
        <dbReference type="Proteomes" id="UP000277999"/>
    </source>
</evidence>
<dbReference type="Pfam" id="PF13630">
    <property type="entry name" value="SdpI"/>
    <property type="match status" value="1"/>
</dbReference>
<feature type="transmembrane region" description="Helical" evidence="1">
    <location>
        <begin position="6"/>
        <end position="22"/>
    </location>
</feature>
<comment type="caution">
    <text evidence="2">The sequence shown here is derived from an EMBL/GenBank/DDBJ whole genome shotgun (WGS) entry which is preliminary data.</text>
</comment>
<dbReference type="InterPro" id="IPR025962">
    <property type="entry name" value="SdpI/YhfL"/>
</dbReference>
<evidence type="ECO:0000313" key="2">
    <source>
        <dbReference type="EMBL" id="RMD03124.1"/>
    </source>
</evidence>
<reference evidence="2 3" key="1">
    <citation type="submission" date="2018-10" db="EMBL/GenBank/DDBJ databases">
        <title>Genome-centric metagenomics revealed C2 chemical producing, CO utilizing Clostridium with novel acetogenic gene cluster.</title>
        <authorList>
            <person name="Kang H."/>
            <person name="Park B."/>
            <person name="Choi I.G."/>
            <person name="Chang I.S."/>
        </authorList>
    </citation>
    <scope>NUCLEOTIDE SEQUENCE [LARGE SCALE GENOMIC DNA]</scope>
    <source>
        <strain evidence="2 3">H21-9</strain>
    </source>
</reference>
<dbReference type="AlphaFoldDB" id="A0A3M0SXD6"/>
<organism evidence="2 3">
    <name type="scientific">Clostridium autoethanogenum</name>
    <dbReference type="NCBI Taxonomy" id="84023"/>
    <lineage>
        <taxon>Bacteria</taxon>
        <taxon>Bacillati</taxon>
        <taxon>Bacillota</taxon>
        <taxon>Clostridia</taxon>
        <taxon>Eubacteriales</taxon>
        <taxon>Clostridiaceae</taxon>
        <taxon>Clostridium</taxon>
    </lineage>
</organism>
<accession>A0A3M0SXD6</accession>
<sequence length="116" mass="13080">MSIQNYLIGMIVLIIGIIFKLWPPEHINGIMGYRTPFSMKNNDTWDEGNRFSSIIMIYAGVASLIIGVICSFVYKNNIYIASAVSSKISVILLLASIPLTEIHLRKLFDKNGMKRI</sequence>
<feature type="transmembrane region" description="Helical" evidence="1">
    <location>
        <begin position="55"/>
        <end position="74"/>
    </location>
</feature>
<feature type="transmembrane region" description="Helical" evidence="1">
    <location>
        <begin position="80"/>
        <end position="104"/>
    </location>
</feature>
<evidence type="ECO:0000256" key="1">
    <source>
        <dbReference type="SAM" id="Phobius"/>
    </source>
</evidence>
<dbReference type="Proteomes" id="UP000277999">
    <property type="component" value="Unassembled WGS sequence"/>
</dbReference>
<proteinExistence type="predicted"/>